<dbReference type="PROSITE" id="PS50851">
    <property type="entry name" value="CHEW"/>
    <property type="match status" value="1"/>
</dbReference>
<dbReference type="InterPro" id="IPR002545">
    <property type="entry name" value="CheW-lke_dom"/>
</dbReference>
<comment type="caution">
    <text evidence="2">The sequence shown here is derived from an EMBL/GenBank/DDBJ whole genome shotgun (WGS) entry which is preliminary data.</text>
</comment>
<protein>
    <submittedName>
        <fullName evidence="2">Positive regulator of chea protein activity (Chew)</fullName>
    </submittedName>
</protein>
<dbReference type="InterPro" id="IPR036061">
    <property type="entry name" value="CheW-like_dom_sf"/>
</dbReference>
<dbReference type="Gene3D" id="2.30.30.40">
    <property type="entry name" value="SH3 Domains"/>
    <property type="match status" value="1"/>
</dbReference>
<dbReference type="PANTHER" id="PTHR22617:SF41">
    <property type="entry name" value="CHEMOTAXIS SIGNAL TRANSDUCTION SYSTEM ADAPTOR PROTEIN CHEW"/>
    <property type="match status" value="1"/>
</dbReference>
<evidence type="ECO:0000259" key="1">
    <source>
        <dbReference type="PROSITE" id="PS50851"/>
    </source>
</evidence>
<feature type="domain" description="CheW-like" evidence="1">
    <location>
        <begin position="10"/>
        <end position="154"/>
    </location>
</feature>
<dbReference type="PANTHER" id="PTHR22617">
    <property type="entry name" value="CHEMOTAXIS SENSOR HISTIDINE KINASE-RELATED"/>
    <property type="match status" value="1"/>
</dbReference>
<dbReference type="Gene3D" id="2.40.50.180">
    <property type="entry name" value="CheA-289, Domain 4"/>
    <property type="match status" value="1"/>
</dbReference>
<sequence>MAADDTALNDNQYLTFVLENELFALNIGSVREVLELTSITKVPRTPEFIRGVINLRGRAVPVVDLRMKFGMGETRRTVNTCIIIVEVELDGEATVLGALADSVQEVYEMESSQIEPPPRMGTRIKAEFITGMGKSGDRFIVILDINKVFSAEELSLAADAGRGPAMAEGREVAVDAGA</sequence>
<dbReference type="SMART" id="SM00260">
    <property type="entry name" value="CheW"/>
    <property type="match status" value="1"/>
</dbReference>
<organism evidence="2">
    <name type="scientific">hydrocarbon metagenome</name>
    <dbReference type="NCBI Taxonomy" id="938273"/>
    <lineage>
        <taxon>unclassified sequences</taxon>
        <taxon>metagenomes</taxon>
        <taxon>ecological metagenomes</taxon>
    </lineage>
</organism>
<dbReference type="GO" id="GO:0007165">
    <property type="term" value="P:signal transduction"/>
    <property type="evidence" value="ECO:0007669"/>
    <property type="project" value="InterPro"/>
</dbReference>
<evidence type="ECO:0000313" key="2">
    <source>
        <dbReference type="EMBL" id="KUG28448.1"/>
    </source>
</evidence>
<dbReference type="AlphaFoldDB" id="A0A0W8G5M6"/>
<accession>A0A0W8G5M6</accession>
<dbReference type="GO" id="GO:0006935">
    <property type="term" value="P:chemotaxis"/>
    <property type="evidence" value="ECO:0007669"/>
    <property type="project" value="InterPro"/>
</dbReference>
<dbReference type="Pfam" id="PF01584">
    <property type="entry name" value="CheW"/>
    <property type="match status" value="1"/>
</dbReference>
<dbReference type="GO" id="GO:0005829">
    <property type="term" value="C:cytosol"/>
    <property type="evidence" value="ECO:0007669"/>
    <property type="project" value="TreeGrafter"/>
</dbReference>
<dbReference type="InterPro" id="IPR039315">
    <property type="entry name" value="CheW"/>
</dbReference>
<dbReference type="EMBL" id="LNQE01000219">
    <property type="protein sequence ID" value="KUG28448.1"/>
    <property type="molecule type" value="Genomic_DNA"/>
</dbReference>
<dbReference type="SUPFAM" id="SSF50341">
    <property type="entry name" value="CheW-like"/>
    <property type="match status" value="1"/>
</dbReference>
<reference evidence="2" key="1">
    <citation type="journal article" date="2015" name="Proc. Natl. Acad. Sci. U.S.A.">
        <title>Networks of energetic and metabolic interactions define dynamics in microbial communities.</title>
        <authorList>
            <person name="Embree M."/>
            <person name="Liu J.K."/>
            <person name="Al-Bassam M.M."/>
            <person name="Zengler K."/>
        </authorList>
    </citation>
    <scope>NUCLEOTIDE SEQUENCE</scope>
</reference>
<gene>
    <name evidence="2" type="ORF">ASZ90_001689</name>
</gene>
<proteinExistence type="predicted"/>
<dbReference type="CDD" id="cd00732">
    <property type="entry name" value="CheW"/>
    <property type="match status" value="1"/>
</dbReference>
<name>A0A0W8G5M6_9ZZZZ</name>